<accession>A0ABS9DLC7</accession>
<protein>
    <submittedName>
        <fullName evidence="1">Uncharacterized protein</fullName>
    </submittedName>
</protein>
<dbReference type="EMBL" id="JAKGCU010000009">
    <property type="protein sequence ID" value="MCF3939074.1"/>
    <property type="molecule type" value="Genomic_DNA"/>
</dbReference>
<gene>
    <name evidence="1" type="ORF">L1892_11880</name>
</gene>
<dbReference type="Proteomes" id="UP001108089">
    <property type="component" value="Unassembled WGS sequence"/>
</dbReference>
<keyword evidence="2" id="KW-1185">Reference proteome</keyword>
<sequence length="83" mass="8853">MTVTRSPGASDYQRAAALFLHRHRYDVEGVNAVLLEAEGDDRLTEMILALLNIARMAPVPLATGEGVAGLQAIALHMLEAGDP</sequence>
<evidence type="ECO:0000313" key="1">
    <source>
        <dbReference type="EMBL" id="MCF3939074.1"/>
    </source>
</evidence>
<comment type="caution">
    <text evidence="1">The sequence shown here is derived from an EMBL/GenBank/DDBJ whole genome shotgun (WGS) entry which is preliminary data.</text>
</comment>
<evidence type="ECO:0000313" key="2">
    <source>
        <dbReference type="Proteomes" id="UP001108089"/>
    </source>
</evidence>
<reference evidence="1" key="1">
    <citation type="submission" date="2022-01" db="EMBL/GenBank/DDBJ databases">
        <title>Gordonia xiamenensis sp. nov., isolated from surface seawater in Xiamen.</title>
        <authorList>
            <person name="He Y.F."/>
        </authorList>
    </citation>
    <scope>NUCLEOTIDE SEQUENCE</scope>
    <source>
        <strain evidence="1">GW1C4-4</strain>
    </source>
</reference>
<proteinExistence type="predicted"/>
<name>A0ABS9DLC7_9ACTN</name>
<dbReference type="RefSeq" id="WP_235723803.1">
    <property type="nucleotide sequence ID" value="NZ_JAKGCU010000009.1"/>
</dbReference>
<organism evidence="1 2">
    <name type="scientific">Gordonia tangerina</name>
    <dbReference type="NCBI Taxonomy" id="2911060"/>
    <lineage>
        <taxon>Bacteria</taxon>
        <taxon>Bacillati</taxon>
        <taxon>Actinomycetota</taxon>
        <taxon>Actinomycetes</taxon>
        <taxon>Mycobacteriales</taxon>
        <taxon>Gordoniaceae</taxon>
        <taxon>Gordonia</taxon>
    </lineage>
</organism>